<comment type="caution">
    <text evidence="1">The sequence shown here is derived from an EMBL/GenBank/DDBJ whole genome shotgun (WGS) entry which is preliminary data.</text>
</comment>
<protein>
    <recommendedName>
        <fullName evidence="3">Autotransporter domain-containing protein</fullName>
    </recommendedName>
</protein>
<proteinExistence type="predicted"/>
<dbReference type="EMBL" id="SEWW01000009">
    <property type="protein sequence ID" value="NGZ45167.1"/>
    <property type="molecule type" value="Genomic_DNA"/>
</dbReference>
<evidence type="ECO:0008006" key="3">
    <source>
        <dbReference type="Google" id="ProtNLM"/>
    </source>
</evidence>
<accession>A0ABX0F126</accession>
<dbReference type="Proteomes" id="UP001318301">
    <property type="component" value="Unassembled WGS sequence"/>
</dbReference>
<sequence>MVYSRSFDRKDIFALKYFINQWNYDFQFIAGSYRGLGTWGLGWAGNIKDAGFKGEAQYFSDGQINISSGLDYMFPKGWYLNAGFLYNSEGLNESVLVWPQVNLNFSAKNLMPAKYNFLFMFSKEISPLLSVSMSTVYSPRLNLFIAIPSIRYSLSSQIDLDIIVQNFFLNNTHIGDMGMLRGRWSF</sequence>
<dbReference type="RefSeq" id="WP_166232487.1">
    <property type="nucleotide sequence ID" value="NZ_CBCSIJ010000021.1"/>
</dbReference>
<reference evidence="1 2" key="1">
    <citation type="submission" date="2019-02" db="EMBL/GenBank/DDBJ databases">
        <title>Genome of a new Bacteroidetes strain.</title>
        <authorList>
            <person name="Pitt A."/>
        </authorList>
    </citation>
    <scope>NUCLEOTIDE SEQUENCE [LARGE SCALE GENOMIC DNA]</scope>
    <source>
        <strain evidence="1 2">50C-KIRBA</strain>
    </source>
</reference>
<evidence type="ECO:0000313" key="1">
    <source>
        <dbReference type="EMBL" id="NGZ45167.1"/>
    </source>
</evidence>
<keyword evidence="2" id="KW-1185">Reference proteome</keyword>
<evidence type="ECO:0000313" key="2">
    <source>
        <dbReference type="Proteomes" id="UP001318301"/>
    </source>
</evidence>
<gene>
    <name evidence="1" type="ORF">EWU23_11840</name>
</gene>
<organism evidence="1 2">
    <name type="scientific">Aquirufa beregesia</name>
    <dbReference type="NCBI Taxonomy" id="2516556"/>
    <lineage>
        <taxon>Bacteria</taxon>
        <taxon>Pseudomonadati</taxon>
        <taxon>Bacteroidota</taxon>
        <taxon>Cytophagia</taxon>
        <taxon>Cytophagales</taxon>
        <taxon>Flectobacillaceae</taxon>
        <taxon>Aquirufa</taxon>
    </lineage>
</organism>
<name>A0ABX0F126_9BACT</name>